<organism evidence="1 2">
    <name type="scientific">Trichothecium roseum</name>
    <dbReference type="NCBI Taxonomy" id="47278"/>
    <lineage>
        <taxon>Eukaryota</taxon>
        <taxon>Fungi</taxon>
        <taxon>Dikarya</taxon>
        <taxon>Ascomycota</taxon>
        <taxon>Pezizomycotina</taxon>
        <taxon>Sordariomycetes</taxon>
        <taxon>Hypocreomycetidae</taxon>
        <taxon>Hypocreales</taxon>
        <taxon>Hypocreales incertae sedis</taxon>
        <taxon>Trichothecium</taxon>
    </lineage>
</organism>
<accession>A0ACC0UQD9</accession>
<name>A0ACC0UQD9_9HYPO</name>
<comment type="caution">
    <text evidence="1">The sequence shown here is derived from an EMBL/GenBank/DDBJ whole genome shotgun (WGS) entry which is preliminary data.</text>
</comment>
<keyword evidence="2" id="KW-1185">Reference proteome</keyword>
<gene>
    <name evidence="1" type="ORF">N3K66_008370</name>
</gene>
<proteinExistence type="predicted"/>
<evidence type="ECO:0000313" key="2">
    <source>
        <dbReference type="Proteomes" id="UP001163324"/>
    </source>
</evidence>
<dbReference type="Proteomes" id="UP001163324">
    <property type="component" value="Chromosome 9"/>
</dbReference>
<protein>
    <submittedName>
        <fullName evidence="1">Uncharacterized protein</fullName>
    </submittedName>
</protein>
<evidence type="ECO:0000313" key="1">
    <source>
        <dbReference type="EMBL" id="KAI9896198.1"/>
    </source>
</evidence>
<dbReference type="EMBL" id="CM047948">
    <property type="protein sequence ID" value="KAI9896198.1"/>
    <property type="molecule type" value="Genomic_DNA"/>
</dbReference>
<sequence>MSLRRSGTKRVGAPGTSAAPKPRKGYGTVQQGVKQLYPELDSATKTDLDIVFVPGLGANPEDSWKSAKTGFNWATDADGVVRDFPTARVLLYMYQSAWTGPFKVKQFINNLALTLLHGLSAKREETSSSRPIVFIGHSMGGLVIAKAVCLADSYRKDFPLMFENMAGCAMFGTPFHGAEAATVAAMVSYVGQMFDHTINSKLLDLMKPEDEGLADLRHEFIRMVTKISPKIGLCGFYEEQPTDINDLSGVPAFIKGLGIPLPRKLAEFVTRESAILGGLMDPMGLASNHRDLVKFESFKDERYSLVRSPLKKLIHGANLVATNRRQAIRNFDRSMVAKVMETLDASQASRKRKAISQTTTASLWIPRESQYIEWLARDTGTMEAGPVKRGDCLWIRGPDGRGKTSAALAAIQEIECMVGDTQPSFNVVLAYFFCDGTWDYGTAEELLKSLIQQLINKQETLASHAKFLLKRKGREDARGSAVSVQLTVENLWQVLQDMLADEELKGSRVYFVVNNFQALSPESTSTTTLMNLLKLEVDGLAKNERHAAVRWFVTSGESYIIGEALKGENVRLVDLEHDQYRDQVQVELQMHARNKISALAPVKNYSKALSYFASSLLGRRAQNTQWIDITCIQLEELPQNGNDLRVRLLLEAVPQDLDALLEDAWEQVFEHSKIKAAEIKEMLRVLILTYEDPTEDELGLLVGLPSSDESMAELRDLVSRCRPLLRVETTRSETRVCFIENVVKTHLLQNSHRILRLSEEDTRLQHGILCFRAFAHILDAFSFPAAEVREGSADNGDLDQTDAASQASQTSSEQGELQSDGEDGDADGDGSTSTSSDHRSSDESDEDEDEEDEDEDPEAEDLKGRALTYAVKHWLHHASKATAEIAEALSLEREFWKKESDIRRRWVTEHNRLLGSFATYQRKEFSGLHIAASIGFKQLVVALLKNGHSEEINLRDSCSFIPLHLAAAFGRLNIVEELLNEGSPIDDGVEEGTMTPLHMAAAEGHVQVMAKLLDRRADPNAYCGTYGRVINAAIESGNCEAVKLLVEKNVVLASDGNSDEGEGEEDGDEGHDDNDDEDEPEDEDGDDDDDDDDDDESEDGDDELIESPLALAALRSDLEMFEFLIENYSDKLPPKEFDNALVSAAKAGRVGAFKRLLNSFPHTQEALQDALEEAAWGDNWEIVALLFEHGPGLKCDEAFVYAAQGQDGEPEIQSLEAMWEYSQGGISAEKLDEALYEASDFENTKTVRRLLRFGASPDATGRKYGNALTAAAFDGTMEIVSMLLDAKADLNSPNGYALQTAAAEGHVEIVRMLLEKESDVNASTTHSRMPQGTALQAAVEAGNLEIVEILLDHHADPDLGSGLFTCPIIAAARKGEGLILERLVQAKASVDVFGGPDRSTPLINAAACLPKSYLRLLLDAGADINLPNSDGDTALMVAALAGDAESVQLLLDQGGSAVLRNKSNKNALDNALQSESSECIAILAKHISLILEALRVAIDAGDAGVLAVVRSIESRKQGLEYDEPTEKDTQAVEKGHEDQRPEPEAGPQFQIPSHTAPESGPHSQSSSYVVVSGERPFTNTFTESMEKNTYNTSDIPGEASIFRGVTSLSSGLSSNAPVPSYSPLPTNSSTLDEPTTIRNPKEEIPMSAHLPASQPPESAVYQRNHDRPVEFKSAIKRKPAPYATPVFRGGARIGSDVGQFTTGQVQGAAPLSRTSQEQQLHQQKQRFIPDKDRVKIMRNMDAYQMSVRQMSLD</sequence>
<reference evidence="1" key="1">
    <citation type="submission" date="2022-10" db="EMBL/GenBank/DDBJ databases">
        <title>Complete Genome of Trichothecium roseum strain YXFP-22015, a Plant Pathogen Isolated from Citrus.</title>
        <authorList>
            <person name="Wang Y."/>
            <person name="Zhu L."/>
        </authorList>
    </citation>
    <scope>NUCLEOTIDE SEQUENCE</scope>
    <source>
        <strain evidence="1">YXFP-22015</strain>
    </source>
</reference>